<name>A0A918FXR1_9ACTN</name>
<sequence>MERYPRRVRSRQASIERFVITSAVELSLLHQEPAHGAGARRLCGAACLLSAPRLAAPGGALAAAGMKRETPSVAGAVGSTALGSHFGGSLEDHGPNVVLYGQVH</sequence>
<evidence type="ECO:0000313" key="2">
    <source>
        <dbReference type="Proteomes" id="UP000606194"/>
    </source>
</evidence>
<reference evidence="1" key="2">
    <citation type="submission" date="2020-09" db="EMBL/GenBank/DDBJ databases">
        <authorList>
            <person name="Sun Q."/>
            <person name="Ohkuma M."/>
        </authorList>
    </citation>
    <scope>NUCLEOTIDE SEQUENCE</scope>
    <source>
        <strain evidence="1">JCM 4386</strain>
    </source>
</reference>
<keyword evidence="2" id="KW-1185">Reference proteome</keyword>
<organism evidence="1 2">
    <name type="scientific">Streptomyces humidus</name>
    <dbReference type="NCBI Taxonomy" id="52259"/>
    <lineage>
        <taxon>Bacteria</taxon>
        <taxon>Bacillati</taxon>
        <taxon>Actinomycetota</taxon>
        <taxon>Actinomycetes</taxon>
        <taxon>Kitasatosporales</taxon>
        <taxon>Streptomycetaceae</taxon>
        <taxon>Streptomyces</taxon>
    </lineage>
</organism>
<comment type="caution">
    <text evidence="1">The sequence shown here is derived from an EMBL/GenBank/DDBJ whole genome shotgun (WGS) entry which is preliminary data.</text>
</comment>
<accession>A0A918FXR1</accession>
<proteinExistence type="predicted"/>
<reference evidence="1" key="1">
    <citation type="journal article" date="2014" name="Int. J. Syst. Evol. Microbiol.">
        <title>Complete genome sequence of Corynebacterium casei LMG S-19264T (=DSM 44701T), isolated from a smear-ripened cheese.</title>
        <authorList>
            <consortium name="US DOE Joint Genome Institute (JGI-PGF)"/>
            <person name="Walter F."/>
            <person name="Albersmeier A."/>
            <person name="Kalinowski J."/>
            <person name="Ruckert C."/>
        </authorList>
    </citation>
    <scope>NUCLEOTIDE SEQUENCE</scope>
    <source>
        <strain evidence="1">JCM 4386</strain>
    </source>
</reference>
<evidence type="ECO:0000313" key="1">
    <source>
        <dbReference type="EMBL" id="GGS01597.1"/>
    </source>
</evidence>
<gene>
    <name evidence="1" type="ORF">GCM10010269_45620</name>
</gene>
<dbReference type="Proteomes" id="UP000606194">
    <property type="component" value="Unassembled WGS sequence"/>
</dbReference>
<dbReference type="AlphaFoldDB" id="A0A918FXR1"/>
<protein>
    <submittedName>
        <fullName evidence="1">Uncharacterized protein</fullName>
    </submittedName>
</protein>
<dbReference type="EMBL" id="BMTL01000019">
    <property type="protein sequence ID" value="GGS01597.1"/>
    <property type="molecule type" value="Genomic_DNA"/>
</dbReference>